<keyword evidence="3 6" id="KW-1133">Transmembrane helix</keyword>
<dbReference type="PRINTS" id="PR00237">
    <property type="entry name" value="GPCRRHODOPSN"/>
</dbReference>
<dbReference type="PANTHER" id="PTHR46895">
    <property type="entry name" value="PROTEIN CBG20548-RELATED"/>
    <property type="match status" value="1"/>
</dbReference>
<evidence type="ECO:0000256" key="2">
    <source>
        <dbReference type="ARBA" id="ARBA00022692"/>
    </source>
</evidence>
<accession>A0A8R1HNC1</accession>
<feature type="domain" description="G-protein coupled receptors family 1 profile" evidence="7">
    <location>
        <begin position="40"/>
        <end position="256"/>
    </location>
</feature>
<feature type="transmembrane region" description="Helical" evidence="6">
    <location>
        <begin position="174"/>
        <end position="202"/>
    </location>
</feature>
<evidence type="ECO:0000259" key="7">
    <source>
        <dbReference type="PROSITE" id="PS50262"/>
    </source>
</evidence>
<feature type="region of interest" description="Disordered" evidence="5">
    <location>
        <begin position="329"/>
        <end position="377"/>
    </location>
</feature>
<feature type="transmembrane region" description="Helical" evidence="6">
    <location>
        <begin position="232"/>
        <end position="256"/>
    </location>
</feature>
<feature type="transmembrane region" description="Helical" evidence="6">
    <location>
        <begin position="95"/>
        <end position="120"/>
    </location>
</feature>
<dbReference type="CDD" id="cd14978">
    <property type="entry name" value="7tmA_FMRFamide_R-like"/>
    <property type="match status" value="1"/>
</dbReference>
<dbReference type="PANTHER" id="PTHR46895:SF8">
    <property type="entry name" value="G-PROTEIN COUPLED RECEPTORS FAMILY 1 PROFILE DOMAIN-CONTAINING PROTEIN"/>
    <property type="match status" value="1"/>
</dbReference>
<evidence type="ECO:0000256" key="3">
    <source>
        <dbReference type="ARBA" id="ARBA00022989"/>
    </source>
</evidence>
<dbReference type="Gene3D" id="1.20.1070.10">
    <property type="entry name" value="Rhodopsin 7-helix transmembrane proteins"/>
    <property type="match status" value="1"/>
</dbReference>
<name>A0A8R1HNC1_CAEJA</name>
<keyword evidence="2 6" id="KW-0812">Transmembrane</keyword>
<dbReference type="Pfam" id="PF00001">
    <property type="entry name" value="7tm_1"/>
    <property type="match status" value="1"/>
</dbReference>
<dbReference type="GO" id="GO:0016020">
    <property type="term" value="C:membrane"/>
    <property type="evidence" value="ECO:0007669"/>
    <property type="project" value="UniProtKB-SubCell"/>
</dbReference>
<protein>
    <submittedName>
        <fullName evidence="8">G_PROTEIN_RECEP_F1_2 domain-containing protein</fullName>
    </submittedName>
</protein>
<evidence type="ECO:0000256" key="1">
    <source>
        <dbReference type="ARBA" id="ARBA00004370"/>
    </source>
</evidence>
<evidence type="ECO:0000313" key="9">
    <source>
        <dbReference type="Proteomes" id="UP000005237"/>
    </source>
</evidence>
<dbReference type="GO" id="GO:0004930">
    <property type="term" value="F:G protein-coupled receptor activity"/>
    <property type="evidence" value="ECO:0007669"/>
    <property type="project" value="InterPro"/>
</dbReference>
<reference evidence="9" key="1">
    <citation type="submission" date="2010-08" db="EMBL/GenBank/DDBJ databases">
        <authorList>
            <consortium name="Caenorhabditis japonica Sequencing Consortium"/>
            <person name="Wilson R.K."/>
        </authorList>
    </citation>
    <scope>NUCLEOTIDE SEQUENCE [LARGE SCALE GENOMIC DNA]</scope>
    <source>
        <strain evidence="9">DF5081</strain>
    </source>
</reference>
<keyword evidence="9" id="KW-1185">Reference proteome</keyword>
<evidence type="ECO:0000256" key="6">
    <source>
        <dbReference type="SAM" id="Phobius"/>
    </source>
</evidence>
<organism evidence="8 9">
    <name type="scientific">Caenorhabditis japonica</name>
    <dbReference type="NCBI Taxonomy" id="281687"/>
    <lineage>
        <taxon>Eukaryota</taxon>
        <taxon>Metazoa</taxon>
        <taxon>Ecdysozoa</taxon>
        <taxon>Nematoda</taxon>
        <taxon>Chromadorea</taxon>
        <taxon>Rhabditida</taxon>
        <taxon>Rhabditina</taxon>
        <taxon>Rhabditomorpha</taxon>
        <taxon>Rhabditoidea</taxon>
        <taxon>Rhabditidae</taxon>
        <taxon>Peloderinae</taxon>
        <taxon>Caenorhabditis</taxon>
    </lineage>
</organism>
<feature type="compositionally biased region" description="Basic and acidic residues" evidence="5">
    <location>
        <begin position="347"/>
        <end position="359"/>
    </location>
</feature>
<proteinExistence type="predicted"/>
<reference evidence="8" key="2">
    <citation type="submission" date="2022-06" db="UniProtKB">
        <authorList>
            <consortium name="EnsemblMetazoa"/>
        </authorList>
    </citation>
    <scope>IDENTIFICATION</scope>
    <source>
        <strain evidence="8">DF5081</strain>
    </source>
</reference>
<dbReference type="EnsemblMetazoa" id="CJA06492.1">
    <property type="protein sequence ID" value="CJA06492.1"/>
    <property type="gene ID" value="WBGene00125696"/>
</dbReference>
<evidence type="ECO:0000256" key="5">
    <source>
        <dbReference type="SAM" id="MobiDB-lite"/>
    </source>
</evidence>
<evidence type="ECO:0000256" key="4">
    <source>
        <dbReference type="ARBA" id="ARBA00023136"/>
    </source>
</evidence>
<feature type="transmembrane region" description="Helical" evidence="6">
    <location>
        <begin position="141"/>
        <end position="162"/>
    </location>
</feature>
<feature type="transmembrane region" description="Helical" evidence="6">
    <location>
        <begin position="61"/>
        <end position="83"/>
    </location>
</feature>
<dbReference type="AlphaFoldDB" id="A0A8R1HNC1"/>
<dbReference type="InterPro" id="IPR000276">
    <property type="entry name" value="GPCR_Rhodpsn"/>
</dbReference>
<evidence type="ECO:0000313" key="8">
    <source>
        <dbReference type="EnsemblMetazoa" id="CJA06492.1"/>
    </source>
</evidence>
<sequence>MNATNSSTMTISPMSQTTLKIVMFLNSKVLLLQIIFGCGGNILNLIVLLSRAMRSRTNLIFAAMAFADLFFLILHIPSVLFFIGPIRDSAWYRNGFSQVIAGMLNWSSAVSIWYMMYATIERVQVFRSPFRTSKRSASTRFFLTLFAIAVICLLLTIIHFFHPRTRSANKYARYVVYLHMITVVIIPMLLSTTLNTLLVCALRKNSMPLRMLNDSHVHQSLIVQRTRTERKVTAMVTVILSSFIACNAPGAFVFVLKERDEKFDDKPLTTEYEELRIEEYQVANNITKKTWSYKKSSPLAKEVDEVEDSEKKDDDEDFQSISYDKISAISNVSSRSPSPLAHRLKQKRLEEREKLEKRQACLLRKGQGQGQSPSPGV</sequence>
<dbReference type="SUPFAM" id="SSF81321">
    <property type="entry name" value="Family A G protein-coupled receptor-like"/>
    <property type="match status" value="1"/>
</dbReference>
<dbReference type="Proteomes" id="UP000005237">
    <property type="component" value="Unassembled WGS sequence"/>
</dbReference>
<dbReference type="PROSITE" id="PS50262">
    <property type="entry name" value="G_PROTEIN_RECEP_F1_2"/>
    <property type="match status" value="1"/>
</dbReference>
<keyword evidence="4 6" id="KW-0472">Membrane</keyword>
<dbReference type="InterPro" id="IPR017452">
    <property type="entry name" value="GPCR_Rhodpsn_7TM"/>
</dbReference>
<comment type="subcellular location">
    <subcellularLocation>
        <location evidence="1">Membrane</location>
    </subcellularLocation>
</comment>
<feature type="transmembrane region" description="Helical" evidence="6">
    <location>
        <begin position="29"/>
        <end position="49"/>
    </location>
</feature>